<dbReference type="STRING" id="393003.SAMN05660461_0516"/>
<dbReference type="PROSITE" id="PS01124">
    <property type="entry name" value="HTH_ARAC_FAMILY_2"/>
    <property type="match status" value="1"/>
</dbReference>
<dbReference type="InterPro" id="IPR013096">
    <property type="entry name" value="Cupin_2"/>
</dbReference>
<dbReference type="Gene3D" id="2.60.120.10">
    <property type="entry name" value="Jelly Rolls"/>
    <property type="match status" value="1"/>
</dbReference>
<keyword evidence="2 5" id="KW-0238">DNA-binding</keyword>
<dbReference type="PANTHER" id="PTHR43280">
    <property type="entry name" value="ARAC-FAMILY TRANSCRIPTIONAL REGULATOR"/>
    <property type="match status" value="1"/>
</dbReference>
<dbReference type="GO" id="GO:0043565">
    <property type="term" value="F:sequence-specific DNA binding"/>
    <property type="evidence" value="ECO:0007669"/>
    <property type="project" value="InterPro"/>
</dbReference>
<proteinExistence type="predicted"/>
<accession>A0A1T5N5N2</accession>
<evidence type="ECO:0000313" key="5">
    <source>
        <dbReference type="EMBL" id="SKC95790.1"/>
    </source>
</evidence>
<gene>
    <name evidence="5" type="ORF">SAMN05660461_0516</name>
</gene>
<dbReference type="PANTHER" id="PTHR43280:SF27">
    <property type="entry name" value="TRANSCRIPTIONAL REGULATOR MTLR"/>
    <property type="match status" value="1"/>
</dbReference>
<dbReference type="AlphaFoldDB" id="A0A1T5N5N2"/>
<dbReference type="RefSeq" id="WP_079467845.1">
    <property type="nucleotide sequence ID" value="NZ_FUZZ01000001.1"/>
</dbReference>
<sequence length="280" mass="32716">MKTILQKITNDSSQSFACRIYETPQFETNWHKHPEYELILILKGNGTAMIGDYVSDYTVNDVFFMAGNLPHWFRKSHPKMKGAALVIHFTRDCWGDGLLQMAEMKTIQSLLQKNNGIQLEHALKKEVSESMQQIHHEKGFDKLILLLQCLHRIGHSTQYKILAEDFTDTGNVLNPVIEKIIDFSFKHYLEKVTLEEVAAIANMSVPNFCRFFKKNIKKTYFDFLRDLRISHACKLLTATTQPILDICYESGYKSWAHFSKQFKEVKQQTPSEYRRTYLYE</sequence>
<dbReference type="Gene3D" id="1.10.10.60">
    <property type="entry name" value="Homeodomain-like"/>
    <property type="match status" value="2"/>
</dbReference>
<evidence type="ECO:0000259" key="4">
    <source>
        <dbReference type="PROSITE" id="PS01124"/>
    </source>
</evidence>
<dbReference type="SMART" id="SM00342">
    <property type="entry name" value="HTH_ARAC"/>
    <property type="match status" value="1"/>
</dbReference>
<evidence type="ECO:0000256" key="2">
    <source>
        <dbReference type="ARBA" id="ARBA00023125"/>
    </source>
</evidence>
<keyword evidence="1" id="KW-0805">Transcription regulation</keyword>
<dbReference type="InterPro" id="IPR011051">
    <property type="entry name" value="RmlC_Cupin_sf"/>
</dbReference>
<feature type="domain" description="HTH araC/xylS-type" evidence="4">
    <location>
        <begin position="178"/>
        <end position="276"/>
    </location>
</feature>
<keyword evidence="3" id="KW-0804">Transcription</keyword>
<organism evidence="5 6">
    <name type="scientific">Chitinophaga ginsengisegetis</name>
    <dbReference type="NCBI Taxonomy" id="393003"/>
    <lineage>
        <taxon>Bacteria</taxon>
        <taxon>Pseudomonadati</taxon>
        <taxon>Bacteroidota</taxon>
        <taxon>Chitinophagia</taxon>
        <taxon>Chitinophagales</taxon>
        <taxon>Chitinophagaceae</taxon>
        <taxon>Chitinophaga</taxon>
    </lineage>
</organism>
<name>A0A1T5N5N2_9BACT</name>
<protein>
    <submittedName>
        <fullName evidence="5">AraC-type DNA-binding protein</fullName>
    </submittedName>
</protein>
<dbReference type="SUPFAM" id="SSF46689">
    <property type="entry name" value="Homeodomain-like"/>
    <property type="match status" value="2"/>
</dbReference>
<dbReference type="InterPro" id="IPR018062">
    <property type="entry name" value="HTH_AraC-typ_CS"/>
</dbReference>
<keyword evidence="6" id="KW-1185">Reference proteome</keyword>
<dbReference type="GO" id="GO:0003700">
    <property type="term" value="F:DNA-binding transcription factor activity"/>
    <property type="evidence" value="ECO:0007669"/>
    <property type="project" value="InterPro"/>
</dbReference>
<dbReference type="Pfam" id="PF12833">
    <property type="entry name" value="HTH_18"/>
    <property type="match status" value="1"/>
</dbReference>
<dbReference type="InterPro" id="IPR018060">
    <property type="entry name" value="HTH_AraC"/>
</dbReference>
<dbReference type="EMBL" id="FUZZ01000001">
    <property type="protein sequence ID" value="SKC95790.1"/>
    <property type="molecule type" value="Genomic_DNA"/>
</dbReference>
<dbReference type="Pfam" id="PF07883">
    <property type="entry name" value="Cupin_2"/>
    <property type="match status" value="1"/>
</dbReference>
<dbReference type="Proteomes" id="UP000190166">
    <property type="component" value="Unassembled WGS sequence"/>
</dbReference>
<evidence type="ECO:0000256" key="1">
    <source>
        <dbReference type="ARBA" id="ARBA00023015"/>
    </source>
</evidence>
<evidence type="ECO:0000313" key="6">
    <source>
        <dbReference type="Proteomes" id="UP000190166"/>
    </source>
</evidence>
<evidence type="ECO:0000256" key="3">
    <source>
        <dbReference type="ARBA" id="ARBA00023163"/>
    </source>
</evidence>
<dbReference type="PROSITE" id="PS00041">
    <property type="entry name" value="HTH_ARAC_FAMILY_1"/>
    <property type="match status" value="1"/>
</dbReference>
<dbReference type="InterPro" id="IPR009057">
    <property type="entry name" value="Homeodomain-like_sf"/>
</dbReference>
<dbReference type="InterPro" id="IPR014710">
    <property type="entry name" value="RmlC-like_jellyroll"/>
</dbReference>
<reference evidence="5 6" key="1">
    <citation type="submission" date="2017-02" db="EMBL/GenBank/DDBJ databases">
        <authorList>
            <person name="Peterson S.W."/>
        </authorList>
    </citation>
    <scope>NUCLEOTIDE SEQUENCE [LARGE SCALE GENOMIC DNA]</scope>
    <source>
        <strain evidence="5 6">DSM 18108</strain>
    </source>
</reference>
<dbReference type="SUPFAM" id="SSF51182">
    <property type="entry name" value="RmlC-like cupins"/>
    <property type="match status" value="1"/>
</dbReference>